<evidence type="ECO:0000256" key="3">
    <source>
        <dbReference type="ARBA" id="ARBA00007931"/>
    </source>
</evidence>
<comment type="caution">
    <text evidence="15">The sequence shown here is derived from an EMBL/GenBank/DDBJ whole genome shotgun (WGS) entry which is preliminary data.</text>
</comment>
<dbReference type="GO" id="GO:0005886">
    <property type="term" value="C:plasma membrane"/>
    <property type="evidence" value="ECO:0007669"/>
    <property type="project" value="UniProtKB-SubCell"/>
</dbReference>
<feature type="domain" description="Peptidase M50" evidence="14">
    <location>
        <begin position="123"/>
        <end position="179"/>
    </location>
</feature>
<dbReference type="Pfam" id="PF02163">
    <property type="entry name" value="Peptidase_M50"/>
    <property type="match status" value="1"/>
</dbReference>
<keyword evidence="5" id="KW-0645">Protease</keyword>
<evidence type="ECO:0000256" key="8">
    <source>
        <dbReference type="ARBA" id="ARBA00022801"/>
    </source>
</evidence>
<protein>
    <recommendedName>
        <fullName evidence="14">Peptidase M50 domain-containing protein</fullName>
    </recommendedName>
</protein>
<dbReference type="AlphaFoldDB" id="A0A1G2EBX0"/>
<dbReference type="Proteomes" id="UP000176406">
    <property type="component" value="Unassembled WGS sequence"/>
</dbReference>
<keyword evidence="4" id="KW-1003">Cell membrane</keyword>
<name>A0A1G2EBX0_9BACT</name>
<keyword evidence="7" id="KW-0479">Metal-binding</keyword>
<dbReference type="InterPro" id="IPR044537">
    <property type="entry name" value="Rip2-like"/>
</dbReference>
<comment type="similarity">
    <text evidence="3">Belongs to the peptidase M50B family.</text>
</comment>
<evidence type="ECO:0000256" key="2">
    <source>
        <dbReference type="ARBA" id="ARBA00004651"/>
    </source>
</evidence>
<dbReference type="GO" id="GO:0008237">
    <property type="term" value="F:metallopeptidase activity"/>
    <property type="evidence" value="ECO:0007669"/>
    <property type="project" value="UniProtKB-KW"/>
</dbReference>
<keyword evidence="12 13" id="KW-0472">Membrane</keyword>
<dbReference type="EMBL" id="MHMG01000035">
    <property type="protein sequence ID" value="OGZ22801.1"/>
    <property type="molecule type" value="Genomic_DNA"/>
</dbReference>
<evidence type="ECO:0000259" key="14">
    <source>
        <dbReference type="Pfam" id="PF02163"/>
    </source>
</evidence>
<evidence type="ECO:0000256" key="7">
    <source>
        <dbReference type="ARBA" id="ARBA00022723"/>
    </source>
</evidence>
<keyword evidence="6 13" id="KW-0812">Transmembrane</keyword>
<evidence type="ECO:0000256" key="1">
    <source>
        <dbReference type="ARBA" id="ARBA00001947"/>
    </source>
</evidence>
<keyword evidence="11" id="KW-0482">Metalloprotease</keyword>
<evidence type="ECO:0000313" key="15">
    <source>
        <dbReference type="EMBL" id="OGZ22801.1"/>
    </source>
</evidence>
<dbReference type="PANTHER" id="PTHR35864:SF1">
    <property type="entry name" value="ZINC METALLOPROTEASE YWHC-RELATED"/>
    <property type="match status" value="1"/>
</dbReference>
<dbReference type="PANTHER" id="PTHR35864">
    <property type="entry name" value="ZINC METALLOPROTEASE MJ0611-RELATED"/>
    <property type="match status" value="1"/>
</dbReference>
<sequence>MVITIFTLIILFLSIIIHELAHGSVALKLGDTTAKEAGRLTLNPLKHIDPFGTILFPLLLLIATAGQGPIFGWAKPVPVNPFNFKDQKWGTLKVSLAGPATNFLIAIIFGLAIRFFQIPSQLLLLFGIIVIYNFLWGIFNLVPLPPLDGSWILFRFLPDKIFADFKIFLSRYGFFILVFFIFYGLRWVANLAYMLYYFTTGRVYGFN</sequence>
<feature type="transmembrane region" description="Helical" evidence="13">
    <location>
        <begin position="168"/>
        <end position="189"/>
    </location>
</feature>
<organism evidence="15 16">
    <name type="scientific">Candidatus Nealsonbacteria bacterium RIFCSPLOWO2_01_FULL_41_9</name>
    <dbReference type="NCBI Taxonomy" id="1801671"/>
    <lineage>
        <taxon>Bacteria</taxon>
        <taxon>Candidatus Nealsoniibacteriota</taxon>
    </lineage>
</organism>
<evidence type="ECO:0000256" key="9">
    <source>
        <dbReference type="ARBA" id="ARBA00022833"/>
    </source>
</evidence>
<evidence type="ECO:0000256" key="10">
    <source>
        <dbReference type="ARBA" id="ARBA00022989"/>
    </source>
</evidence>
<accession>A0A1G2EBX0</accession>
<evidence type="ECO:0000256" key="11">
    <source>
        <dbReference type="ARBA" id="ARBA00023049"/>
    </source>
</evidence>
<keyword evidence="8" id="KW-0378">Hydrolase</keyword>
<evidence type="ECO:0000256" key="5">
    <source>
        <dbReference type="ARBA" id="ARBA00022670"/>
    </source>
</evidence>
<keyword evidence="9" id="KW-0862">Zinc</keyword>
<evidence type="ECO:0000256" key="4">
    <source>
        <dbReference type="ARBA" id="ARBA00022475"/>
    </source>
</evidence>
<proteinExistence type="inferred from homology"/>
<feature type="transmembrane region" description="Helical" evidence="13">
    <location>
        <begin position="122"/>
        <end position="147"/>
    </location>
</feature>
<feature type="transmembrane region" description="Helical" evidence="13">
    <location>
        <begin position="50"/>
        <end position="73"/>
    </location>
</feature>
<evidence type="ECO:0000256" key="12">
    <source>
        <dbReference type="ARBA" id="ARBA00023136"/>
    </source>
</evidence>
<gene>
    <name evidence="15" type="ORF">A3A08_01340</name>
</gene>
<reference evidence="15 16" key="1">
    <citation type="journal article" date="2016" name="Nat. Commun.">
        <title>Thousands of microbial genomes shed light on interconnected biogeochemical processes in an aquifer system.</title>
        <authorList>
            <person name="Anantharaman K."/>
            <person name="Brown C.T."/>
            <person name="Hug L.A."/>
            <person name="Sharon I."/>
            <person name="Castelle C.J."/>
            <person name="Probst A.J."/>
            <person name="Thomas B.C."/>
            <person name="Singh A."/>
            <person name="Wilkins M.J."/>
            <person name="Karaoz U."/>
            <person name="Brodie E.L."/>
            <person name="Williams K.H."/>
            <person name="Hubbard S.S."/>
            <person name="Banfield J.F."/>
        </authorList>
    </citation>
    <scope>NUCLEOTIDE SEQUENCE [LARGE SCALE GENOMIC DNA]</scope>
</reference>
<dbReference type="InterPro" id="IPR008915">
    <property type="entry name" value="Peptidase_M50"/>
</dbReference>
<dbReference type="InterPro" id="IPR052348">
    <property type="entry name" value="Metallopeptidase_M50B"/>
</dbReference>
<evidence type="ECO:0000256" key="6">
    <source>
        <dbReference type="ARBA" id="ARBA00022692"/>
    </source>
</evidence>
<feature type="transmembrane region" description="Helical" evidence="13">
    <location>
        <begin position="94"/>
        <end position="116"/>
    </location>
</feature>
<dbReference type="CDD" id="cd06158">
    <property type="entry name" value="S2P-M50_like_1"/>
    <property type="match status" value="1"/>
</dbReference>
<evidence type="ECO:0000313" key="16">
    <source>
        <dbReference type="Proteomes" id="UP000176406"/>
    </source>
</evidence>
<keyword evidence="10 13" id="KW-1133">Transmembrane helix</keyword>
<dbReference type="GO" id="GO:0046872">
    <property type="term" value="F:metal ion binding"/>
    <property type="evidence" value="ECO:0007669"/>
    <property type="project" value="UniProtKB-KW"/>
</dbReference>
<comment type="cofactor">
    <cofactor evidence="1">
        <name>Zn(2+)</name>
        <dbReference type="ChEBI" id="CHEBI:29105"/>
    </cofactor>
</comment>
<comment type="subcellular location">
    <subcellularLocation>
        <location evidence="2">Cell membrane</location>
        <topology evidence="2">Multi-pass membrane protein</topology>
    </subcellularLocation>
</comment>
<evidence type="ECO:0000256" key="13">
    <source>
        <dbReference type="SAM" id="Phobius"/>
    </source>
</evidence>
<dbReference type="GO" id="GO:0006508">
    <property type="term" value="P:proteolysis"/>
    <property type="evidence" value="ECO:0007669"/>
    <property type="project" value="UniProtKB-KW"/>
</dbReference>